<evidence type="ECO:0000313" key="2">
    <source>
        <dbReference type="Proteomes" id="UP000249782"/>
    </source>
</evidence>
<evidence type="ECO:0000313" key="1">
    <source>
        <dbReference type="EMBL" id="RAO78513.1"/>
    </source>
</evidence>
<proteinExistence type="predicted"/>
<dbReference type="EMBL" id="QLOE01000012">
    <property type="protein sequence ID" value="RAO78513.1"/>
    <property type="molecule type" value="Genomic_DNA"/>
</dbReference>
<gene>
    <name evidence="1" type="ORF">DPC56_07535</name>
</gene>
<comment type="caution">
    <text evidence="1">The sequence shown here is derived from an EMBL/GenBank/DDBJ whole genome shotgun (WGS) entry which is preliminary data.</text>
</comment>
<name>A0A328PBM8_9EURY</name>
<sequence length="446" mass="47744">MKKLIGGIKIQKQKVIFVTLTILIALSISSAASATDTNEQDSNFSLMAAPIQGQAGTTLKNASVTATPLWETPFTWTIEKTGPTEEYTVNVGDSITIPYNVTITNTQQPDIRKITGIVNVTNGGDKATENLNIILDLYKKPDGGGYTTFVGSYPVDVSSNPVLDPEETGIYPYTIELTDEQVQPGSGYKISANITITNHSGRLGQPFGPSPDTTFIWPSQSTLIDEAITVKDTYIDLNGVEHVIDLGTYSTDPTLPGTTYVEPNSSYQIPTQITIGPFNTLGGPYPFTNTASFVTTDTGATGSDSWTVNVYVMGAKGTLTIGYWKTHTGLYGNNKDVVTPLLGSGIWLGTPDGAKSVLVTSAEQARELLSMSGDASNGINKLYAQLLAAKLNIANGADGSSISTTIVAADEFLATHNASDWSSLTKKQKQEVLKWAYLLDQYNNGY</sequence>
<accession>A0A328PBM8</accession>
<organism evidence="1 2">
    <name type="scientific">Methanothermobacter tenebrarum</name>
    <dbReference type="NCBI Taxonomy" id="680118"/>
    <lineage>
        <taxon>Archaea</taxon>
        <taxon>Methanobacteriati</taxon>
        <taxon>Methanobacteriota</taxon>
        <taxon>Methanomada group</taxon>
        <taxon>Methanobacteria</taxon>
        <taxon>Methanobacteriales</taxon>
        <taxon>Methanobacteriaceae</taxon>
        <taxon>Methanothermobacter</taxon>
    </lineage>
</organism>
<protein>
    <submittedName>
        <fullName evidence="1">Uncharacterized protein</fullName>
    </submittedName>
</protein>
<dbReference type="AlphaFoldDB" id="A0A328PBM8"/>
<keyword evidence="2" id="KW-1185">Reference proteome</keyword>
<reference evidence="1 2" key="1">
    <citation type="submission" date="2018-06" db="EMBL/GenBank/DDBJ databases">
        <title>Draft genome sequence of hyperthermophilic methanogen Methanothermobacter tenebrarum sp. MCM-B 1447.</title>
        <authorList>
            <person name="Pore S.D."/>
            <person name="Dagar S."/>
            <person name="Dhakephalkar P.K."/>
        </authorList>
    </citation>
    <scope>NUCLEOTIDE SEQUENCE [LARGE SCALE GENOMIC DNA]</scope>
    <source>
        <strain evidence="1 2">MCM B 1447</strain>
    </source>
</reference>
<dbReference type="Proteomes" id="UP000249782">
    <property type="component" value="Unassembled WGS sequence"/>
</dbReference>